<protein>
    <submittedName>
        <fullName evidence="1">Uncharacterized protein</fullName>
    </submittedName>
</protein>
<name>X0WS94_9ZZZZ</name>
<dbReference type="AlphaFoldDB" id="X0WS94"/>
<evidence type="ECO:0000313" key="1">
    <source>
        <dbReference type="EMBL" id="GAG33525.1"/>
    </source>
</evidence>
<comment type="caution">
    <text evidence="1">The sequence shown here is derived from an EMBL/GenBank/DDBJ whole genome shotgun (WGS) entry which is preliminary data.</text>
</comment>
<reference evidence="1" key="1">
    <citation type="journal article" date="2014" name="Front. Microbiol.">
        <title>High frequency of phylogenetically diverse reductive dehalogenase-homologous genes in deep subseafloor sedimentary metagenomes.</title>
        <authorList>
            <person name="Kawai M."/>
            <person name="Futagami T."/>
            <person name="Toyoda A."/>
            <person name="Takaki Y."/>
            <person name="Nishi S."/>
            <person name="Hori S."/>
            <person name="Arai W."/>
            <person name="Tsubouchi T."/>
            <person name="Morono Y."/>
            <person name="Uchiyama I."/>
            <person name="Ito T."/>
            <person name="Fujiyama A."/>
            <person name="Inagaki F."/>
            <person name="Takami H."/>
        </authorList>
    </citation>
    <scope>NUCLEOTIDE SEQUENCE</scope>
    <source>
        <strain evidence="1">Expedition CK06-06</strain>
    </source>
</reference>
<feature type="non-terminal residue" evidence="1">
    <location>
        <position position="49"/>
    </location>
</feature>
<dbReference type="EMBL" id="BARS01049487">
    <property type="protein sequence ID" value="GAG33525.1"/>
    <property type="molecule type" value="Genomic_DNA"/>
</dbReference>
<sequence length="49" mass="5602">MAEFEDIDLKYAGESFDELILCAFLVRLIELQTLGYHVPDSAIDILIEE</sequence>
<proteinExistence type="predicted"/>
<gene>
    <name evidence="1" type="ORF">S01H1_74021</name>
</gene>
<accession>X0WS94</accession>
<organism evidence="1">
    <name type="scientific">marine sediment metagenome</name>
    <dbReference type="NCBI Taxonomy" id="412755"/>
    <lineage>
        <taxon>unclassified sequences</taxon>
        <taxon>metagenomes</taxon>
        <taxon>ecological metagenomes</taxon>
    </lineage>
</organism>